<keyword evidence="8 11" id="KW-0788">Thiol protease</keyword>
<sequence>MSVDNWSCPNCTLINNIQEHCCKACLYSFNKNNRNGFLRKLKLPHFSVNSALEKLDSALDLITNSPGRSSTSQQNVQIYPQFNHSPAIWKCSSCSQLNNHSGKRCVWCNLARETDATYNYWTCSNPNCCLKQPQTPLNGKCPLCRVKSSYHRMQTSKSMPRLSDIGLVENVLSLPQEEIEDKIVHSDRYNSIIEHCRLTNHCFLDDSFPHSLHSIGPLSQFECKNLDIIWLRPSEIFTRDGHLVRWAVFNDPQPTDIEQGLLGNCWFLSAMAVVSERPDILERLFLSKVYDHYGVYEMRLCVGGLWQNVFVDDFFPCHKRSRTMVFGVGRKNQLWPSLLEKALAKIYGNYAILRAGRICEGLSTLTGAPTISLDLEYIDLNFEGRMSALNIVWAKLLSAREARFIMGCSCGAGNRPVNEDEYKKLGLMSQHAYSLLDVRQTREGYRLVQLRNPWGSFVWNGEFSRKWPGWTSELKKELASDANKQSGTFWMPFERLANYFDTIDIAQINRGWISTRHLLDIGWVEGRTRIVRFTITEPTELCVILHQRNARTVIDQVDILVLIHKQEMNKDGFPGELICRSPRKIGPIVRTEDSFFQPGEYLIFAHSFSNFGEMTPGTVVIHSSKKIFSETLNSSLEALRSSICFLMLKEGSINGDSNGMIARYLTNNFAGLALMVDNTNPNTCVQVRSDFNNSTNVLSTRGSLFAVDSLPPLHRQIIIVLTHAEASQPLSVAHSLCSRSTSFPQLKDWSPSTNFFHSQNLPLLIGESIGVLHGPMPLFD</sequence>
<evidence type="ECO:0000256" key="9">
    <source>
        <dbReference type="ARBA" id="ARBA00022833"/>
    </source>
</evidence>
<keyword evidence="5" id="KW-0677">Repeat</keyword>
<evidence type="ECO:0000256" key="3">
    <source>
        <dbReference type="ARBA" id="ARBA00022670"/>
    </source>
</evidence>
<keyword evidence="2" id="KW-0597">Phosphoprotein</keyword>
<proteinExistence type="inferred from homology"/>
<evidence type="ECO:0000259" key="14">
    <source>
        <dbReference type="PROSITE" id="PS50203"/>
    </source>
</evidence>
<evidence type="ECO:0000256" key="5">
    <source>
        <dbReference type="ARBA" id="ARBA00022737"/>
    </source>
</evidence>
<dbReference type="PANTHER" id="PTHR10183:SF382">
    <property type="entry name" value="CALPAIN-15"/>
    <property type="match status" value="1"/>
</dbReference>
<dbReference type="CDD" id="cd00044">
    <property type="entry name" value="CysPc"/>
    <property type="match status" value="1"/>
</dbReference>
<reference evidence="15 16" key="1">
    <citation type="submission" date="2020-08" db="EMBL/GenBank/DDBJ databases">
        <authorList>
            <person name="Koutsovoulos G."/>
            <person name="Danchin GJ E."/>
        </authorList>
    </citation>
    <scope>NUCLEOTIDE SEQUENCE [LARGE SCALE GENOMIC DNA]</scope>
</reference>
<comment type="similarity">
    <text evidence="1">Belongs to the peptidase C2 family.</text>
</comment>
<evidence type="ECO:0000256" key="4">
    <source>
        <dbReference type="ARBA" id="ARBA00022723"/>
    </source>
</evidence>
<evidence type="ECO:0000256" key="11">
    <source>
        <dbReference type="PROSITE-ProRule" id="PRU00239"/>
    </source>
</evidence>
<keyword evidence="9" id="KW-0862">Zinc</keyword>
<dbReference type="PROSITE" id="PS01358">
    <property type="entry name" value="ZF_RANBP2_1"/>
    <property type="match status" value="2"/>
</dbReference>
<dbReference type="PROSITE" id="PS00139">
    <property type="entry name" value="THIOL_PROTEASE_CYS"/>
    <property type="match status" value="1"/>
</dbReference>
<organism evidence="15 16">
    <name type="scientific">Meloidogyne enterolobii</name>
    <name type="common">Root-knot nematode worm</name>
    <name type="synonym">Meloidogyne mayaguensis</name>
    <dbReference type="NCBI Taxonomy" id="390850"/>
    <lineage>
        <taxon>Eukaryota</taxon>
        <taxon>Metazoa</taxon>
        <taxon>Ecdysozoa</taxon>
        <taxon>Nematoda</taxon>
        <taxon>Chromadorea</taxon>
        <taxon>Rhabditida</taxon>
        <taxon>Tylenchina</taxon>
        <taxon>Tylenchomorpha</taxon>
        <taxon>Tylenchoidea</taxon>
        <taxon>Meloidogynidae</taxon>
        <taxon>Meloidogyninae</taxon>
        <taxon>Meloidogyne</taxon>
    </lineage>
</organism>
<keyword evidence="3 11" id="KW-0645">Protease</keyword>
<feature type="domain" description="Calpain catalytic" evidence="14">
    <location>
        <begin position="202"/>
        <end position="509"/>
    </location>
</feature>
<evidence type="ECO:0000256" key="2">
    <source>
        <dbReference type="ARBA" id="ARBA00022553"/>
    </source>
</evidence>
<keyword evidence="4" id="KW-0479">Metal-binding</keyword>
<dbReference type="GO" id="GO:0008270">
    <property type="term" value="F:zinc ion binding"/>
    <property type="evidence" value="ECO:0007669"/>
    <property type="project" value="UniProtKB-KW"/>
</dbReference>
<evidence type="ECO:0000256" key="6">
    <source>
        <dbReference type="ARBA" id="ARBA00022771"/>
    </source>
</evidence>
<dbReference type="Pfam" id="PF00648">
    <property type="entry name" value="Peptidase_C2"/>
    <property type="match status" value="1"/>
</dbReference>
<feature type="domain" description="RanBP2-type" evidence="13">
    <location>
        <begin position="85"/>
        <end position="114"/>
    </location>
</feature>
<feature type="active site" evidence="10 11">
    <location>
        <position position="452"/>
    </location>
</feature>
<dbReference type="Gene3D" id="3.90.70.10">
    <property type="entry name" value="Cysteine proteinases"/>
    <property type="match status" value="1"/>
</dbReference>
<evidence type="ECO:0000259" key="13">
    <source>
        <dbReference type="PROSITE" id="PS50199"/>
    </source>
</evidence>
<feature type="active site" evidence="10 11">
    <location>
        <position position="431"/>
    </location>
</feature>
<dbReference type="InterPro" id="IPR001876">
    <property type="entry name" value="Znf_RanBP2"/>
</dbReference>
<dbReference type="GO" id="GO:0005737">
    <property type="term" value="C:cytoplasm"/>
    <property type="evidence" value="ECO:0007669"/>
    <property type="project" value="TreeGrafter"/>
</dbReference>
<dbReference type="PROSITE" id="PS50203">
    <property type="entry name" value="CALPAIN_CAT"/>
    <property type="match status" value="1"/>
</dbReference>
<evidence type="ECO:0000256" key="7">
    <source>
        <dbReference type="ARBA" id="ARBA00022801"/>
    </source>
</evidence>
<dbReference type="PANTHER" id="PTHR10183">
    <property type="entry name" value="CALPAIN"/>
    <property type="match status" value="1"/>
</dbReference>
<dbReference type="InterPro" id="IPR000169">
    <property type="entry name" value="Pept_cys_AS"/>
</dbReference>
<evidence type="ECO:0000256" key="1">
    <source>
        <dbReference type="ARBA" id="ARBA00007623"/>
    </source>
</evidence>
<keyword evidence="7 11" id="KW-0378">Hydrolase</keyword>
<dbReference type="OrthoDB" id="424753at2759"/>
<evidence type="ECO:0000313" key="16">
    <source>
        <dbReference type="Proteomes" id="UP000580250"/>
    </source>
</evidence>
<dbReference type="InterPro" id="IPR001300">
    <property type="entry name" value="Peptidase_C2_calpain_cat"/>
</dbReference>
<name>A0A6V7TIL0_MELEN</name>
<dbReference type="AlphaFoldDB" id="A0A6V7TIL0"/>
<evidence type="ECO:0000256" key="10">
    <source>
        <dbReference type="PIRSR" id="PIRSR622684-1"/>
    </source>
</evidence>
<keyword evidence="6 12" id="KW-0863">Zinc-finger</keyword>
<evidence type="ECO:0000256" key="12">
    <source>
        <dbReference type="PROSITE-ProRule" id="PRU00322"/>
    </source>
</evidence>
<evidence type="ECO:0000313" key="15">
    <source>
        <dbReference type="EMBL" id="CAD2123789.1"/>
    </source>
</evidence>
<protein>
    <submittedName>
        <fullName evidence="15">Uncharacterized protein</fullName>
    </submittedName>
</protein>
<dbReference type="EMBL" id="CAJEWN010000002">
    <property type="protein sequence ID" value="CAD2123789.1"/>
    <property type="molecule type" value="Genomic_DNA"/>
</dbReference>
<comment type="caution">
    <text evidence="15">The sequence shown here is derived from an EMBL/GenBank/DDBJ whole genome shotgun (WGS) entry which is preliminary data.</text>
</comment>
<evidence type="ECO:0000256" key="8">
    <source>
        <dbReference type="ARBA" id="ARBA00022807"/>
    </source>
</evidence>
<dbReference type="InterPro" id="IPR038765">
    <property type="entry name" value="Papain-like_cys_pep_sf"/>
</dbReference>
<dbReference type="PRINTS" id="PR00704">
    <property type="entry name" value="CALPAIN"/>
</dbReference>
<dbReference type="SMART" id="SM00230">
    <property type="entry name" value="CysPc"/>
    <property type="match status" value="1"/>
</dbReference>
<dbReference type="Proteomes" id="UP000580250">
    <property type="component" value="Unassembled WGS sequence"/>
</dbReference>
<dbReference type="FunFam" id="3.90.70.10:FF:000010">
    <property type="entry name" value="Calpain 15"/>
    <property type="match status" value="1"/>
</dbReference>
<gene>
    <name evidence="15" type="ORF">MENT_LOCUS608</name>
</gene>
<dbReference type="SUPFAM" id="SSF54001">
    <property type="entry name" value="Cysteine proteinases"/>
    <property type="match status" value="1"/>
</dbReference>
<dbReference type="PROSITE" id="PS50199">
    <property type="entry name" value="ZF_RANBP2_2"/>
    <property type="match status" value="1"/>
</dbReference>
<dbReference type="GO" id="GO:0004198">
    <property type="term" value="F:calcium-dependent cysteine-type endopeptidase activity"/>
    <property type="evidence" value="ECO:0007669"/>
    <property type="project" value="InterPro"/>
</dbReference>
<dbReference type="InterPro" id="IPR022684">
    <property type="entry name" value="Calpain_cysteine_protease"/>
</dbReference>
<feature type="active site" evidence="10 11">
    <location>
        <position position="265"/>
    </location>
</feature>
<dbReference type="GO" id="GO:0006508">
    <property type="term" value="P:proteolysis"/>
    <property type="evidence" value="ECO:0007669"/>
    <property type="project" value="UniProtKB-KW"/>
</dbReference>
<accession>A0A6V7TIL0</accession>